<accession>A0ABQ3LVP5</accession>
<proteinExistence type="predicted"/>
<evidence type="ECO:0000313" key="1">
    <source>
        <dbReference type="EMBL" id="GHH27523.1"/>
    </source>
</evidence>
<keyword evidence="2" id="KW-1185">Reference proteome</keyword>
<sequence length="435" mass="47460">MLEKAGKVRNLLVPLTVLLASVVPPVVDVGDLTPVIDVGGLAPVIDVGGLPPLAVPGELVPVGRAKSFWLHLNSTPVSDETIAVEAKRRAHVVLNAWEGDLLRKLKTANPAVKVYVYKDLSSTRSYACKNGKDDEHLPAGLGYCAVRKSNPEWFLKGADGRELEYGGYEGHSQMDVGNPEYRKAWVDSVVKTSKATGFDGVFLDNALYKCDAYHAGKCPAKYPDDRSFQNAYKGMLAEVQRGFAAAGLLSVGNLTNARLHAGGWEAYVAHLDGAFDEWWLTFSSDRRLEDYAEGWSRQVAQIALNEAHDKMIWVQPHFDVGDTTAFRYALASLFMTTTGDTAIAEIAKTDGYADPTAWHPEYDWHLGYPAGSYRKVADKVYRRDFTCGVALVNANPTGSPAVQVPLHRTYTDHDGKAVTSVSLRGTTGALLRAKC</sequence>
<dbReference type="InterPro" id="IPR029455">
    <property type="entry name" value="GHL15"/>
</dbReference>
<evidence type="ECO:0000313" key="2">
    <source>
        <dbReference type="Proteomes" id="UP000605568"/>
    </source>
</evidence>
<dbReference type="RefSeq" id="WP_191295368.1">
    <property type="nucleotide sequence ID" value="NZ_BNAR01000001.1"/>
</dbReference>
<dbReference type="Gene3D" id="3.20.20.70">
    <property type="entry name" value="Aldolase class I"/>
    <property type="match status" value="1"/>
</dbReference>
<dbReference type="Pfam" id="PF14885">
    <property type="entry name" value="GHL15"/>
    <property type="match status" value="1"/>
</dbReference>
<name>A0ABQ3LVP5_9PSEU</name>
<dbReference type="InterPro" id="IPR013785">
    <property type="entry name" value="Aldolase_TIM"/>
</dbReference>
<comment type="caution">
    <text evidence="1">The sequence shown here is derived from an EMBL/GenBank/DDBJ whole genome shotgun (WGS) entry which is preliminary data.</text>
</comment>
<gene>
    <name evidence="1" type="ORF">GCM10017774_00140</name>
</gene>
<evidence type="ECO:0008006" key="3">
    <source>
        <dbReference type="Google" id="ProtNLM"/>
    </source>
</evidence>
<dbReference type="SUPFAM" id="SSF51445">
    <property type="entry name" value="(Trans)glycosidases"/>
    <property type="match status" value="1"/>
</dbReference>
<reference evidence="2" key="1">
    <citation type="journal article" date="2019" name="Int. J. Syst. Evol. Microbiol.">
        <title>The Global Catalogue of Microorganisms (GCM) 10K type strain sequencing project: providing services to taxonomists for standard genome sequencing and annotation.</title>
        <authorList>
            <consortium name="The Broad Institute Genomics Platform"/>
            <consortium name="The Broad Institute Genome Sequencing Center for Infectious Disease"/>
            <person name="Wu L."/>
            <person name="Ma J."/>
        </authorList>
    </citation>
    <scope>NUCLEOTIDE SEQUENCE [LARGE SCALE GENOMIC DNA]</scope>
    <source>
        <strain evidence="2">CGMCC 4.7367</strain>
    </source>
</reference>
<dbReference type="EMBL" id="BNAR01000001">
    <property type="protein sequence ID" value="GHH27523.1"/>
    <property type="molecule type" value="Genomic_DNA"/>
</dbReference>
<dbReference type="InterPro" id="IPR017853">
    <property type="entry name" value="GH"/>
</dbReference>
<organism evidence="1 2">
    <name type="scientific">Lentzea cavernae</name>
    <dbReference type="NCBI Taxonomy" id="2020703"/>
    <lineage>
        <taxon>Bacteria</taxon>
        <taxon>Bacillati</taxon>
        <taxon>Actinomycetota</taxon>
        <taxon>Actinomycetes</taxon>
        <taxon>Pseudonocardiales</taxon>
        <taxon>Pseudonocardiaceae</taxon>
        <taxon>Lentzea</taxon>
    </lineage>
</organism>
<protein>
    <recommendedName>
        <fullName evidence="3">Glycoside-hydrolase family GH114 TIM-barrel domain-containing protein</fullName>
    </recommendedName>
</protein>
<dbReference type="Proteomes" id="UP000605568">
    <property type="component" value="Unassembled WGS sequence"/>
</dbReference>